<proteinExistence type="inferred from homology"/>
<dbReference type="Pfam" id="PF02686">
    <property type="entry name" value="GatC"/>
    <property type="match status" value="1"/>
</dbReference>
<keyword evidence="1" id="KW-0436">Ligase</keyword>
<organism evidence="2 3">
    <name type="scientific">Sneathiella litorea</name>
    <dbReference type="NCBI Taxonomy" id="2606216"/>
    <lineage>
        <taxon>Bacteria</taxon>
        <taxon>Pseudomonadati</taxon>
        <taxon>Pseudomonadota</taxon>
        <taxon>Alphaproteobacteria</taxon>
        <taxon>Sneathiellales</taxon>
        <taxon>Sneathiellaceae</taxon>
        <taxon>Sneathiella</taxon>
    </lineage>
</organism>
<dbReference type="RefSeq" id="WP_161315617.1">
    <property type="nucleotide sequence ID" value="NZ_WTUW01000002.1"/>
</dbReference>
<reference evidence="2 3" key="1">
    <citation type="submission" date="2019-12" db="EMBL/GenBank/DDBJ databases">
        <title>Snethiella sp. nov. sp. isolated from sea sand.</title>
        <authorList>
            <person name="Kim J."/>
            <person name="Jeong S.E."/>
            <person name="Jung H.S."/>
            <person name="Jeon C.O."/>
        </authorList>
    </citation>
    <scope>NUCLEOTIDE SEQUENCE [LARGE SCALE GENOMIC DNA]</scope>
    <source>
        <strain evidence="2 3">DP05</strain>
    </source>
</reference>
<dbReference type="AlphaFoldDB" id="A0A6L8W7N3"/>
<dbReference type="HAMAP" id="MF_00122">
    <property type="entry name" value="GatC"/>
    <property type="match status" value="1"/>
</dbReference>
<keyword evidence="3" id="KW-1185">Reference proteome</keyword>
<comment type="caution">
    <text evidence="2">The sequence shown here is derived from an EMBL/GenBank/DDBJ whole genome shotgun (WGS) entry which is preliminary data.</text>
</comment>
<comment type="similarity">
    <text evidence="1">Belongs to the GatC family.</text>
</comment>
<comment type="catalytic activity">
    <reaction evidence="1">
        <text>L-glutamyl-tRNA(Gln) + L-glutamine + ATP + H2O = L-glutaminyl-tRNA(Gln) + L-glutamate + ADP + phosphate + H(+)</text>
        <dbReference type="Rhea" id="RHEA:17521"/>
        <dbReference type="Rhea" id="RHEA-COMP:9681"/>
        <dbReference type="Rhea" id="RHEA-COMP:9684"/>
        <dbReference type="ChEBI" id="CHEBI:15377"/>
        <dbReference type="ChEBI" id="CHEBI:15378"/>
        <dbReference type="ChEBI" id="CHEBI:29985"/>
        <dbReference type="ChEBI" id="CHEBI:30616"/>
        <dbReference type="ChEBI" id="CHEBI:43474"/>
        <dbReference type="ChEBI" id="CHEBI:58359"/>
        <dbReference type="ChEBI" id="CHEBI:78520"/>
        <dbReference type="ChEBI" id="CHEBI:78521"/>
        <dbReference type="ChEBI" id="CHEBI:456216"/>
    </reaction>
</comment>
<evidence type="ECO:0000313" key="3">
    <source>
        <dbReference type="Proteomes" id="UP000476030"/>
    </source>
</evidence>
<comment type="function">
    <text evidence="1">Allows the formation of correctly charged Asn-tRNA(Asn) or Gln-tRNA(Gln) through the transamidation of misacylated Asp-tRNA(Asn) or Glu-tRNA(Gln) in organisms which lack either or both of asparaginyl-tRNA or glutaminyl-tRNA synthetases. The reaction takes place in the presence of glutamine and ATP through an activated phospho-Asp-tRNA(Asn) or phospho-Glu-tRNA(Gln).</text>
</comment>
<dbReference type="GO" id="GO:0016740">
    <property type="term" value="F:transferase activity"/>
    <property type="evidence" value="ECO:0007669"/>
    <property type="project" value="UniProtKB-KW"/>
</dbReference>
<dbReference type="PANTHER" id="PTHR15004:SF0">
    <property type="entry name" value="GLUTAMYL-TRNA(GLN) AMIDOTRANSFERASE SUBUNIT C, MITOCHONDRIAL"/>
    <property type="match status" value="1"/>
</dbReference>
<dbReference type="GO" id="GO:0006450">
    <property type="term" value="P:regulation of translational fidelity"/>
    <property type="evidence" value="ECO:0007669"/>
    <property type="project" value="InterPro"/>
</dbReference>
<dbReference type="NCBIfam" id="TIGR00135">
    <property type="entry name" value="gatC"/>
    <property type="match status" value="1"/>
</dbReference>
<keyword evidence="1" id="KW-0067">ATP-binding</keyword>
<dbReference type="InterPro" id="IPR036113">
    <property type="entry name" value="Asp/Glu-ADT_sf_sub_c"/>
</dbReference>
<evidence type="ECO:0000256" key="1">
    <source>
        <dbReference type="HAMAP-Rule" id="MF_00122"/>
    </source>
</evidence>
<keyword evidence="1" id="KW-0648">Protein biosynthesis</keyword>
<dbReference type="InterPro" id="IPR003837">
    <property type="entry name" value="GatC"/>
</dbReference>
<gene>
    <name evidence="1 2" type="primary">gatC</name>
    <name evidence="2" type="ORF">GQE98_10635</name>
</gene>
<name>A0A6L8W7N3_9PROT</name>
<accession>A0A6L8W7N3</accession>
<keyword evidence="2" id="KW-0808">Transferase</keyword>
<dbReference type="GO" id="GO:0005524">
    <property type="term" value="F:ATP binding"/>
    <property type="evidence" value="ECO:0007669"/>
    <property type="project" value="UniProtKB-KW"/>
</dbReference>
<dbReference type="EC" id="6.3.5.-" evidence="1"/>
<protein>
    <recommendedName>
        <fullName evidence="1">Aspartyl/glutamyl-tRNA(Asn/Gln) amidotransferase subunit C</fullName>
        <shortName evidence="1">Asp/Glu-ADT subunit C</shortName>
        <ecNumber evidence="1">6.3.5.-</ecNumber>
    </recommendedName>
</protein>
<dbReference type="GO" id="GO:0006412">
    <property type="term" value="P:translation"/>
    <property type="evidence" value="ECO:0007669"/>
    <property type="project" value="UniProtKB-UniRule"/>
</dbReference>
<dbReference type="SUPFAM" id="SSF141000">
    <property type="entry name" value="Glu-tRNAGln amidotransferase C subunit"/>
    <property type="match status" value="1"/>
</dbReference>
<dbReference type="Proteomes" id="UP000476030">
    <property type="component" value="Unassembled WGS sequence"/>
</dbReference>
<keyword evidence="1" id="KW-0547">Nucleotide-binding</keyword>
<dbReference type="GO" id="GO:0050567">
    <property type="term" value="F:glutaminyl-tRNA synthase (glutamine-hydrolyzing) activity"/>
    <property type="evidence" value="ECO:0007669"/>
    <property type="project" value="UniProtKB-UniRule"/>
</dbReference>
<comment type="catalytic activity">
    <reaction evidence="1">
        <text>L-aspartyl-tRNA(Asn) + L-glutamine + ATP + H2O = L-asparaginyl-tRNA(Asn) + L-glutamate + ADP + phosphate + 2 H(+)</text>
        <dbReference type="Rhea" id="RHEA:14513"/>
        <dbReference type="Rhea" id="RHEA-COMP:9674"/>
        <dbReference type="Rhea" id="RHEA-COMP:9677"/>
        <dbReference type="ChEBI" id="CHEBI:15377"/>
        <dbReference type="ChEBI" id="CHEBI:15378"/>
        <dbReference type="ChEBI" id="CHEBI:29985"/>
        <dbReference type="ChEBI" id="CHEBI:30616"/>
        <dbReference type="ChEBI" id="CHEBI:43474"/>
        <dbReference type="ChEBI" id="CHEBI:58359"/>
        <dbReference type="ChEBI" id="CHEBI:78515"/>
        <dbReference type="ChEBI" id="CHEBI:78516"/>
        <dbReference type="ChEBI" id="CHEBI:456216"/>
    </reaction>
</comment>
<dbReference type="PANTHER" id="PTHR15004">
    <property type="entry name" value="GLUTAMYL-TRNA(GLN) AMIDOTRANSFERASE SUBUNIT C, MITOCHONDRIAL"/>
    <property type="match status" value="1"/>
</dbReference>
<dbReference type="EMBL" id="WTUW01000002">
    <property type="protein sequence ID" value="MZR31088.1"/>
    <property type="molecule type" value="Genomic_DNA"/>
</dbReference>
<evidence type="ECO:0000313" key="2">
    <source>
        <dbReference type="EMBL" id="MZR31088.1"/>
    </source>
</evidence>
<sequence>MSLDKATVAKVANLARIKIEEKDLEPMAAELNNILGWVEQLGEVDTDDVEPMTSVAEMSLRWRADEVTDGGYVEDVVANGPNHEDGFFAVPKVIE</sequence>
<dbReference type="Gene3D" id="1.10.20.60">
    <property type="entry name" value="Glu-tRNAGln amidotransferase C subunit, N-terminal domain"/>
    <property type="match status" value="1"/>
</dbReference>
<comment type="subunit">
    <text evidence="1">Heterotrimer of A, B and C subunits.</text>
</comment>
<dbReference type="GO" id="GO:0070681">
    <property type="term" value="P:glutaminyl-tRNAGln biosynthesis via transamidation"/>
    <property type="evidence" value="ECO:0007669"/>
    <property type="project" value="TreeGrafter"/>
</dbReference>